<feature type="signal peptide" evidence="2">
    <location>
        <begin position="1"/>
        <end position="17"/>
    </location>
</feature>
<protein>
    <recommendedName>
        <fullName evidence="5">Ig-like domain-containing protein</fullName>
    </recommendedName>
</protein>
<dbReference type="Proteomes" id="UP000054498">
    <property type="component" value="Unassembled WGS sequence"/>
</dbReference>
<evidence type="ECO:0000256" key="1">
    <source>
        <dbReference type="SAM" id="MobiDB-lite"/>
    </source>
</evidence>
<feature type="compositionally biased region" description="Polar residues" evidence="1">
    <location>
        <begin position="207"/>
        <end position="216"/>
    </location>
</feature>
<feature type="region of interest" description="Disordered" evidence="1">
    <location>
        <begin position="112"/>
        <end position="152"/>
    </location>
</feature>
<sequence>MLMNLVSILAALRACDITKHSGGKRGRKPIVPAVTAAAAATPAEPAAEPAPAAQPRAAASPDALCKAATASPAAEVGWFKRVCLESRAFFKTPIKFAKKPVFSRAAMPASAATTAKSPIKPTEPPPAPHTASASSSKGSGDAARCGRSPSAPAATLSRWFNSTATKLKTKCAAACDAVANPVTAAAAATKASALRLAVKGKMLVTNKGRSGTTAPDNRSDDASEYASANSATPSFLSLRSCASFVSMADAGYYDAVPAFSTPAGDAEVLLAVDTATHTVPTVAKSAAPEASPKSSTSAKTRGAAKKIVRLFLCGAAPTAPAPKAPTAAGCSAPAAAAKPELGAAIAAKAAAALLRISSRRRRPDQEGETAVAA</sequence>
<evidence type="ECO:0000256" key="2">
    <source>
        <dbReference type="SAM" id="SignalP"/>
    </source>
</evidence>
<organism evidence="3 4">
    <name type="scientific">Monoraphidium neglectum</name>
    <dbReference type="NCBI Taxonomy" id="145388"/>
    <lineage>
        <taxon>Eukaryota</taxon>
        <taxon>Viridiplantae</taxon>
        <taxon>Chlorophyta</taxon>
        <taxon>core chlorophytes</taxon>
        <taxon>Chlorophyceae</taxon>
        <taxon>CS clade</taxon>
        <taxon>Sphaeropleales</taxon>
        <taxon>Selenastraceae</taxon>
        <taxon>Monoraphidium</taxon>
    </lineage>
</organism>
<proteinExistence type="predicted"/>
<feature type="region of interest" description="Disordered" evidence="1">
    <location>
        <begin position="206"/>
        <end position="225"/>
    </location>
</feature>
<feature type="compositionally biased region" description="Low complexity" evidence="1">
    <location>
        <begin position="129"/>
        <end position="143"/>
    </location>
</feature>
<dbReference type="AlphaFoldDB" id="A0A0D2ML99"/>
<gene>
    <name evidence="3" type="ORF">MNEG_6621</name>
</gene>
<dbReference type="EMBL" id="KK101311">
    <property type="protein sequence ID" value="KIZ01337.1"/>
    <property type="molecule type" value="Genomic_DNA"/>
</dbReference>
<feature type="chain" id="PRO_5002247346" description="Ig-like domain-containing protein" evidence="2">
    <location>
        <begin position="18"/>
        <end position="373"/>
    </location>
</feature>
<dbReference type="KEGG" id="mng:MNEG_6621"/>
<reference evidence="3 4" key="1">
    <citation type="journal article" date="2013" name="BMC Genomics">
        <title>Reconstruction of the lipid metabolism for the microalga Monoraphidium neglectum from its genome sequence reveals characteristics suitable for biofuel production.</title>
        <authorList>
            <person name="Bogen C."/>
            <person name="Al-Dilaimi A."/>
            <person name="Albersmeier A."/>
            <person name="Wichmann J."/>
            <person name="Grundmann M."/>
            <person name="Rupp O."/>
            <person name="Lauersen K.J."/>
            <person name="Blifernez-Klassen O."/>
            <person name="Kalinowski J."/>
            <person name="Goesmann A."/>
            <person name="Mussgnug J.H."/>
            <person name="Kruse O."/>
        </authorList>
    </citation>
    <scope>NUCLEOTIDE SEQUENCE [LARGE SCALE GENOMIC DNA]</scope>
    <source>
        <strain evidence="3 4">SAG 48.87</strain>
    </source>
</reference>
<dbReference type="GeneID" id="25739497"/>
<evidence type="ECO:0008006" key="5">
    <source>
        <dbReference type="Google" id="ProtNLM"/>
    </source>
</evidence>
<evidence type="ECO:0000313" key="3">
    <source>
        <dbReference type="EMBL" id="KIZ01337.1"/>
    </source>
</evidence>
<evidence type="ECO:0000313" key="4">
    <source>
        <dbReference type="Proteomes" id="UP000054498"/>
    </source>
</evidence>
<keyword evidence="4" id="KW-1185">Reference proteome</keyword>
<dbReference type="RefSeq" id="XP_013900356.1">
    <property type="nucleotide sequence ID" value="XM_014044902.1"/>
</dbReference>
<keyword evidence="2" id="KW-0732">Signal</keyword>
<accession>A0A0D2ML99</accession>
<name>A0A0D2ML99_9CHLO</name>